<evidence type="ECO:0000256" key="6">
    <source>
        <dbReference type="ARBA" id="ARBA00022723"/>
    </source>
</evidence>
<proteinExistence type="inferred from homology"/>
<dbReference type="Pfam" id="PF00067">
    <property type="entry name" value="p450"/>
    <property type="match status" value="1"/>
</dbReference>
<keyword evidence="7" id="KW-0256">Endoplasmic reticulum</keyword>
<evidence type="ECO:0000313" key="13">
    <source>
        <dbReference type="Proteomes" id="UP000708208"/>
    </source>
</evidence>
<dbReference type="GO" id="GO:0004497">
    <property type="term" value="F:monooxygenase activity"/>
    <property type="evidence" value="ECO:0007669"/>
    <property type="project" value="InterPro"/>
</dbReference>
<evidence type="ECO:0000313" key="12">
    <source>
        <dbReference type="EMBL" id="CAG7824596.1"/>
    </source>
</evidence>
<keyword evidence="9" id="KW-0560">Oxidoreductase</keyword>
<comment type="similarity">
    <text evidence="4">Belongs to the cytochrome P450 family.</text>
</comment>
<reference evidence="12" key="1">
    <citation type="submission" date="2021-06" db="EMBL/GenBank/DDBJ databases">
        <authorList>
            <person name="Hodson N. C."/>
            <person name="Mongue J. A."/>
            <person name="Jaron S. K."/>
        </authorList>
    </citation>
    <scope>NUCLEOTIDE SEQUENCE</scope>
</reference>
<evidence type="ECO:0000256" key="10">
    <source>
        <dbReference type="ARBA" id="ARBA00023004"/>
    </source>
</evidence>
<dbReference type="AlphaFoldDB" id="A0A8J2KZT6"/>
<keyword evidence="8" id="KW-0492">Microsome</keyword>
<evidence type="ECO:0000256" key="4">
    <source>
        <dbReference type="ARBA" id="ARBA00010617"/>
    </source>
</evidence>
<evidence type="ECO:0000256" key="1">
    <source>
        <dbReference type="ARBA" id="ARBA00001971"/>
    </source>
</evidence>
<dbReference type="GO" id="GO:0016705">
    <property type="term" value="F:oxidoreductase activity, acting on paired donors, with incorporation or reduction of molecular oxygen"/>
    <property type="evidence" value="ECO:0007669"/>
    <property type="project" value="InterPro"/>
</dbReference>
<evidence type="ECO:0000256" key="5">
    <source>
        <dbReference type="ARBA" id="ARBA00022617"/>
    </source>
</evidence>
<keyword evidence="6" id="KW-0479">Metal-binding</keyword>
<evidence type="ECO:0000256" key="7">
    <source>
        <dbReference type="ARBA" id="ARBA00022824"/>
    </source>
</evidence>
<dbReference type="InterPro" id="IPR050196">
    <property type="entry name" value="Cytochrome_P450_Monoox"/>
</dbReference>
<comment type="cofactor">
    <cofactor evidence="1">
        <name>heme</name>
        <dbReference type="ChEBI" id="CHEBI:30413"/>
    </cofactor>
</comment>
<evidence type="ECO:0000256" key="8">
    <source>
        <dbReference type="ARBA" id="ARBA00022848"/>
    </source>
</evidence>
<organism evidence="12 13">
    <name type="scientific">Allacma fusca</name>
    <dbReference type="NCBI Taxonomy" id="39272"/>
    <lineage>
        <taxon>Eukaryota</taxon>
        <taxon>Metazoa</taxon>
        <taxon>Ecdysozoa</taxon>
        <taxon>Arthropoda</taxon>
        <taxon>Hexapoda</taxon>
        <taxon>Collembola</taxon>
        <taxon>Symphypleona</taxon>
        <taxon>Sminthuridae</taxon>
        <taxon>Allacma</taxon>
    </lineage>
</organism>
<evidence type="ECO:0008006" key="14">
    <source>
        <dbReference type="Google" id="ProtNLM"/>
    </source>
</evidence>
<accession>A0A8J2KZT6</accession>
<protein>
    <recommendedName>
        <fullName evidence="14">Cytochrome P450</fullName>
    </recommendedName>
</protein>
<dbReference type="GO" id="GO:0020037">
    <property type="term" value="F:heme binding"/>
    <property type="evidence" value="ECO:0007669"/>
    <property type="project" value="InterPro"/>
</dbReference>
<sequence>MRTRSITSDFILDDDVTIPAGCDIILLTMPIHRNESIYPDPLAFQPDRFLPENT</sequence>
<dbReference type="OrthoDB" id="1470350at2759"/>
<evidence type="ECO:0000256" key="11">
    <source>
        <dbReference type="ARBA" id="ARBA00023136"/>
    </source>
</evidence>
<comment type="subcellular location">
    <subcellularLocation>
        <location evidence="3">Endoplasmic reticulum membrane</location>
    </subcellularLocation>
    <subcellularLocation>
        <location evidence="2">Microsome membrane</location>
    </subcellularLocation>
</comment>
<feature type="non-terminal residue" evidence="12">
    <location>
        <position position="1"/>
    </location>
</feature>
<gene>
    <name evidence="12" type="ORF">AFUS01_LOCUS34745</name>
</gene>
<dbReference type="PANTHER" id="PTHR24291">
    <property type="entry name" value="CYTOCHROME P450 FAMILY 4"/>
    <property type="match status" value="1"/>
</dbReference>
<keyword evidence="10" id="KW-0408">Iron</keyword>
<dbReference type="EMBL" id="CAJVCH010533425">
    <property type="protein sequence ID" value="CAG7824596.1"/>
    <property type="molecule type" value="Genomic_DNA"/>
</dbReference>
<evidence type="ECO:0000256" key="9">
    <source>
        <dbReference type="ARBA" id="ARBA00023002"/>
    </source>
</evidence>
<dbReference type="GO" id="GO:0005789">
    <property type="term" value="C:endoplasmic reticulum membrane"/>
    <property type="evidence" value="ECO:0007669"/>
    <property type="project" value="UniProtKB-SubCell"/>
</dbReference>
<name>A0A8J2KZT6_9HEXA</name>
<keyword evidence="11" id="KW-0472">Membrane</keyword>
<dbReference type="PANTHER" id="PTHR24291:SF189">
    <property type="entry name" value="CYTOCHROME P450 4C3-RELATED"/>
    <property type="match status" value="1"/>
</dbReference>
<comment type="caution">
    <text evidence="12">The sequence shown here is derived from an EMBL/GenBank/DDBJ whole genome shotgun (WGS) entry which is preliminary data.</text>
</comment>
<dbReference type="Proteomes" id="UP000708208">
    <property type="component" value="Unassembled WGS sequence"/>
</dbReference>
<keyword evidence="5" id="KW-0349">Heme</keyword>
<evidence type="ECO:0000256" key="2">
    <source>
        <dbReference type="ARBA" id="ARBA00004524"/>
    </source>
</evidence>
<dbReference type="GO" id="GO:0005506">
    <property type="term" value="F:iron ion binding"/>
    <property type="evidence" value="ECO:0007669"/>
    <property type="project" value="InterPro"/>
</dbReference>
<evidence type="ECO:0000256" key="3">
    <source>
        <dbReference type="ARBA" id="ARBA00004586"/>
    </source>
</evidence>
<dbReference type="InterPro" id="IPR001128">
    <property type="entry name" value="Cyt_P450"/>
</dbReference>
<keyword evidence="13" id="KW-1185">Reference proteome</keyword>